<keyword evidence="4" id="KW-1185">Reference proteome</keyword>
<proteinExistence type="predicted"/>
<dbReference type="Gene3D" id="3.30.200.20">
    <property type="entry name" value="Phosphorylase Kinase, domain 1"/>
    <property type="match status" value="1"/>
</dbReference>
<dbReference type="AlphaFoldDB" id="K0NKE6"/>
<evidence type="ECO:0000313" key="3">
    <source>
        <dbReference type="EMBL" id="CCK81305.1"/>
    </source>
</evidence>
<sequence>MKALILSAGFGTRLLPYSKTIPKPLFTLMSKPVLEHVIKHLVDNGCDYILINTHHLHDQIEAFVDQLDVPIDIKTIHEPVILETGGAIANAKPFLTDDPFFVINSDVISNVNLNKLYAFHKESKSLATLVLHDHDKFNKVSIDDQGYIQNFDSKANGLAFTGIQVLSPQIYDYFPDKKSFSSIEVYQRLIRLKQVKAFVEKNIFWSDIGTLESYSRTSLLELAASRFGVEHDKIKDIQIDTLAGDGSDRQWYRASYGNQTAVISDHGICMPATDRLRQLKAFIHIGNHIFSRNIPVPRILNHDELSGMVTLDDLGDIHLETRIKQKNNTSFTLKIYKQVIDFVIDFSIKGLQGFNKKWTCQTETYSKELIIEKECRYFIEAFIQGYLNLDISFHEFSNEFDHISDHALKHGFIGLMHRDMQSRNIMIHNNKPFFIDFQSARSGPLQYDLASLLIDPYVNLTGKIQKDLLQYTTEKLKLSQTERQNFLDCYQYCCLTRNLQFLGAFSFLTQTKKKTGFEQYIPYAVKSLKKIISGLNTDKIPKLSKLVKAI</sequence>
<dbReference type="InterPro" id="IPR002575">
    <property type="entry name" value="Aminoglycoside_PTrfase"/>
</dbReference>
<evidence type="ECO:0000259" key="2">
    <source>
        <dbReference type="Pfam" id="PF01636"/>
    </source>
</evidence>
<organism evidence="3 4">
    <name type="scientific">Desulfobacula toluolica (strain DSM 7467 / Tol2)</name>
    <dbReference type="NCBI Taxonomy" id="651182"/>
    <lineage>
        <taxon>Bacteria</taxon>
        <taxon>Pseudomonadati</taxon>
        <taxon>Thermodesulfobacteriota</taxon>
        <taxon>Desulfobacteria</taxon>
        <taxon>Desulfobacterales</taxon>
        <taxon>Desulfobacteraceae</taxon>
        <taxon>Desulfobacula</taxon>
    </lineage>
</organism>
<dbReference type="Gene3D" id="3.90.1200.10">
    <property type="match status" value="1"/>
</dbReference>
<dbReference type="InterPro" id="IPR005835">
    <property type="entry name" value="NTP_transferase_dom"/>
</dbReference>
<dbReference type="RefSeq" id="WP_014958498.1">
    <property type="nucleotide sequence ID" value="NC_018645.1"/>
</dbReference>
<dbReference type="Proteomes" id="UP000007347">
    <property type="component" value="Chromosome"/>
</dbReference>
<dbReference type="GO" id="GO:0016740">
    <property type="term" value="F:transferase activity"/>
    <property type="evidence" value="ECO:0007669"/>
    <property type="project" value="UniProtKB-KW"/>
</dbReference>
<gene>
    <name evidence="3" type="ordered locus">TOL2_C31470</name>
</gene>
<name>K0NKE6_DESTT</name>
<dbReference type="SUPFAM" id="SSF53448">
    <property type="entry name" value="Nucleotide-diphospho-sugar transferases"/>
    <property type="match status" value="1"/>
</dbReference>
<protein>
    <submittedName>
        <fullName evidence="3">Predicted aminoglycoside phosphotransferase</fullName>
    </submittedName>
</protein>
<dbReference type="OrthoDB" id="9809275at2"/>
<reference evidence="3 4" key="1">
    <citation type="journal article" date="2013" name="Environ. Microbiol.">
        <title>Complete genome, catabolic sub-proteomes and key-metabolites of Desulfobacula toluolica Tol2, a marine, aromatic compound-degrading, sulfate-reducing bacterium.</title>
        <authorList>
            <person name="Wohlbrand L."/>
            <person name="Jacob J.H."/>
            <person name="Kube M."/>
            <person name="Mussmann M."/>
            <person name="Jarling R."/>
            <person name="Beck A."/>
            <person name="Amann R."/>
            <person name="Wilkes H."/>
            <person name="Reinhardt R."/>
            <person name="Rabus R."/>
        </authorList>
    </citation>
    <scope>NUCLEOTIDE SEQUENCE [LARGE SCALE GENOMIC DNA]</scope>
    <source>
        <strain evidence="4">DSM 7467 / Tol2</strain>
    </source>
</reference>
<dbReference type="KEGG" id="dto:TOL2_C31470"/>
<dbReference type="Pfam" id="PF00483">
    <property type="entry name" value="NTP_transferase"/>
    <property type="match status" value="1"/>
</dbReference>
<dbReference type="STRING" id="651182.TOL2_C31470"/>
<dbReference type="HOGENOM" id="CLU_485495_0_0_7"/>
<dbReference type="CDD" id="cd06422">
    <property type="entry name" value="NTP_transferase_like_1"/>
    <property type="match status" value="1"/>
</dbReference>
<keyword evidence="3" id="KW-0808">Transferase</keyword>
<dbReference type="EMBL" id="FO203503">
    <property type="protein sequence ID" value="CCK81305.1"/>
    <property type="molecule type" value="Genomic_DNA"/>
</dbReference>
<dbReference type="Pfam" id="PF01636">
    <property type="entry name" value="APH"/>
    <property type="match status" value="1"/>
</dbReference>
<dbReference type="SUPFAM" id="SSF56112">
    <property type="entry name" value="Protein kinase-like (PK-like)"/>
    <property type="match status" value="1"/>
</dbReference>
<accession>K0NKE6</accession>
<dbReference type="InterPro" id="IPR050486">
    <property type="entry name" value="Mannose-1P_guanyltransferase"/>
</dbReference>
<evidence type="ECO:0000313" key="4">
    <source>
        <dbReference type="Proteomes" id="UP000007347"/>
    </source>
</evidence>
<dbReference type="PANTHER" id="PTHR22572">
    <property type="entry name" value="SUGAR-1-PHOSPHATE GUANYL TRANSFERASE"/>
    <property type="match status" value="1"/>
</dbReference>
<evidence type="ECO:0000259" key="1">
    <source>
        <dbReference type="Pfam" id="PF00483"/>
    </source>
</evidence>
<dbReference type="Gene3D" id="3.90.550.10">
    <property type="entry name" value="Spore Coat Polysaccharide Biosynthesis Protein SpsA, Chain A"/>
    <property type="match status" value="1"/>
</dbReference>
<dbReference type="InterPro" id="IPR029044">
    <property type="entry name" value="Nucleotide-diphossugar_trans"/>
</dbReference>
<feature type="domain" description="Aminoglycoside phosphotransferase" evidence="2">
    <location>
        <begin position="244"/>
        <end position="455"/>
    </location>
</feature>
<feature type="domain" description="Nucleotidyl transferase" evidence="1">
    <location>
        <begin position="2"/>
        <end position="218"/>
    </location>
</feature>
<dbReference type="InterPro" id="IPR011009">
    <property type="entry name" value="Kinase-like_dom_sf"/>
</dbReference>